<evidence type="ECO:0000313" key="2">
    <source>
        <dbReference type="WBParaSite" id="GPUH_0000299701-mRNA-1"/>
    </source>
</evidence>
<feature type="region of interest" description="Disordered" evidence="1">
    <location>
        <begin position="97"/>
        <end position="141"/>
    </location>
</feature>
<name>A0A183D2Q1_9BILA</name>
<protein>
    <submittedName>
        <fullName evidence="2">Heparan-sulfate 6-O-sulfotransferase</fullName>
    </submittedName>
</protein>
<accession>A0A183D2Q1</accession>
<reference evidence="2" key="1">
    <citation type="submission" date="2016-06" db="UniProtKB">
        <authorList>
            <consortium name="WormBaseParasite"/>
        </authorList>
    </citation>
    <scope>IDENTIFICATION</scope>
</reference>
<organism evidence="2">
    <name type="scientific">Gongylonema pulchrum</name>
    <dbReference type="NCBI Taxonomy" id="637853"/>
    <lineage>
        <taxon>Eukaryota</taxon>
        <taxon>Metazoa</taxon>
        <taxon>Ecdysozoa</taxon>
        <taxon>Nematoda</taxon>
        <taxon>Chromadorea</taxon>
        <taxon>Rhabditida</taxon>
        <taxon>Spirurina</taxon>
        <taxon>Spiruromorpha</taxon>
        <taxon>Spiruroidea</taxon>
        <taxon>Gongylonematidae</taxon>
        <taxon>Gongylonema</taxon>
    </lineage>
</organism>
<dbReference type="WBParaSite" id="GPUH_0000299701-mRNA-1">
    <property type="protein sequence ID" value="GPUH_0000299701-mRNA-1"/>
    <property type="gene ID" value="GPUH_0000299701"/>
</dbReference>
<dbReference type="AlphaFoldDB" id="A0A183D2Q1"/>
<evidence type="ECO:0000256" key="1">
    <source>
        <dbReference type="SAM" id="MobiDB-lite"/>
    </source>
</evidence>
<sequence>LFDSACAFVDFSQPLIDVLSVRAALRFQADLTLCGLSDRQKEERAASFVREFDLVPYNDVLIRELNEAARRRLLLCMHLIRDPAAITVNPRKMRSTEGFVRPPARRYHPRVQSPPLRHGHLGRSPMLAEHCEQPPSIDQYS</sequence>
<proteinExistence type="predicted"/>